<evidence type="ECO:0000256" key="3">
    <source>
        <dbReference type="ARBA" id="ARBA00012929"/>
    </source>
</evidence>
<dbReference type="RefSeq" id="WP_121739744.1">
    <property type="nucleotide sequence ID" value="NZ_CP032153.1"/>
</dbReference>
<keyword evidence="6 8" id="KW-0560">Oxidoreductase</keyword>
<comment type="catalytic activity">
    <reaction evidence="5 6">
        <text>dTDP-beta-L-rhamnose + NADP(+) = dTDP-4-dehydro-beta-L-rhamnose + NADPH + H(+)</text>
        <dbReference type="Rhea" id="RHEA:21796"/>
        <dbReference type="ChEBI" id="CHEBI:15378"/>
        <dbReference type="ChEBI" id="CHEBI:57510"/>
        <dbReference type="ChEBI" id="CHEBI:57783"/>
        <dbReference type="ChEBI" id="CHEBI:58349"/>
        <dbReference type="ChEBI" id="CHEBI:62830"/>
        <dbReference type="EC" id="1.1.1.133"/>
    </reaction>
</comment>
<dbReference type="OrthoDB" id="9803892at2"/>
<dbReference type="NCBIfam" id="TIGR01214">
    <property type="entry name" value="rmlD"/>
    <property type="match status" value="1"/>
</dbReference>
<dbReference type="InterPro" id="IPR036291">
    <property type="entry name" value="NAD(P)-bd_dom_sf"/>
</dbReference>
<evidence type="ECO:0000256" key="2">
    <source>
        <dbReference type="ARBA" id="ARBA00010944"/>
    </source>
</evidence>
<dbReference type="GO" id="GO:0019305">
    <property type="term" value="P:dTDP-rhamnose biosynthetic process"/>
    <property type="evidence" value="ECO:0007669"/>
    <property type="project" value="UniProtKB-UniPathway"/>
</dbReference>
<gene>
    <name evidence="8" type="primary">rfbD</name>
    <name evidence="8" type="ORF">D3M96_17760</name>
</gene>
<proteinExistence type="inferred from homology"/>
<dbReference type="SUPFAM" id="SSF51735">
    <property type="entry name" value="NAD(P)-binding Rossmann-fold domains"/>
    <property type="match status" value="1"/>
</dbReference>
<comment type="similarity">
    <text evidence="2 6">Belongs to the dTDP-4-dehydrorhamnose reductase family.</text>
</comment>
<dbReference type="PANTHER" id="PTHR10491:SF4">
    <property type="entry name" value="METHIONINE ADENOSYLTRANSFERASE 2 SUBUNIT BETA"/>
    <property type="match status" value="1"/>
</dbReference>
<dbReference type="Pfam" id="PF04321">
    <property type="entry name" value="RmlD_sub_bind"/>
    <property type="match status" value="1"/>
</dbReference>
<dbReference type="GO" id="GO:0008831">
    <property type="term" value="F:dTDP-4-dehydrorhamnose reductase activity"/>
    <property type="evidence" value="ECO:0007669"/>
    <property type="project" value="UniProtKB-EC"/>
</dbReference>
<evidence type="ECO:0000256" key="4">
    <source>
        <dbReference type="ARBA" id="ARBA00017099"/>
    </source>
</evidence>
<name>A0A3G2HZR8_9BURK</name>
<evidence type="ECO:0000256" key="1">
    <source>
        <dbReference type="ARBA" id="ARBA00004781"/>
    </source>
</evidence>
<feature type="domain" description="RmlD-like substrate binding" evidence="7">
    <location>
        <begin position="3"/>
        <end position="316"/>
    </location>
</feature>
<dbReference type="Gene3D" id="3.90.25.10">
    <property type="entry name" value="UDP-galactose 4-epimerase, domain 1"/>
    <property type="match status" value="1"/>
</dbReference>
<dbReference type="CDD" id="cd05254">
    <property type="entry name" value="dTDP_HR_like_SDR_e"/>
    <property type="match status" value="1"/>
</dbReference>
<reference evidence="8 9" key="1">
    <citation type="submission" date="2018-09" db="EMBL/GenBank/DDBJ databases">
        <title>Complete genome sequence of the hydrocarbonoclastic bacterium Alcaligenes aquatilis QD168, isolated from a crude-oil polluted marine sediment of Central Chile.</title>
        <authorList>
            <person name="Duran R.E."/>
            <person name="Barra B."/>
            <person name="Salva-Serra F."/>
            <person name="Mendez V."/>
            <person name="Moore E.R.B."/>
            <person name="Seeger M."/>
        </authorList>
    </citation>
    <scope>NUCLEOTIDE SEQUENCE [LARGE SCALE GENOMIC DNA]</scope>
    <source>
        <strain evidence="8 9">QD168</strain>
    </source>
</reference>
<comment type="cofactor">
    <cofactor evidence="6">
        <name>Mg(2+)</name>
        <dbReference type="ChEBI" id="CHEBI:18420"/>
    </cofactor>
    <text evidence="6">Binds 1 Mg(2+) ion per monomer.</text>
</comment>
<comment type="function">
    <text evidence="6">Catalyzes the reduction of dTDP-6-deoxy-L-lyxo-4-hexulose to yield dTDP-L-rhamnose.</text>
</comment>
<evidence type="ECO:0000256" key="6">
    <source>
        <dbReference type="RuleBase" id="RU364082"/>
    </source>
</evidence>
<dbReference type="PANTHER" id="PTHR10491">
    <property type="entry name" value="DTDP-4-DEHYDRORHAMNOSE REDUCTASE"/>
    <property type="match status" value="1"/>
</dbReference>
<comment type="pathway">
    <text evidence="1 6">Carbohydrate biosynthesis; dTDP-L-rhamnose biosynthesis.</text>
</comment>
<evidence type="ECO:0000313" key="8">
    <source>
        <dbReference type="EMBL" id="AYN22228.1"/>
    </source>
</evidence>
<accession>A0A3G2HZR8</accession>
<dbReference type="KEGG" id="aaqu:D3M96_17760"/>
<dbReference type="EMBL" id="CP032153">
    <property type="protein sequence ID" value="AYN22228.1"/>
    <property type="molecule type" value="Genomic_DNA"/>
</dbReference>
<dbReference type="Proteomes" id="UP000268070">
    <property type="component" value="Chromosome"/>
</dbReference>
<evidence type="ECO:0000256" key="5">
    <source>
        <dbReference type="ARBA" id="ARBA00048200"/>
    </source>
</evidence>
<evidence type="ECO:0000259" key="7">
    <source>
        <dbReference type="Pfam" id="PF04321"/>
    </source>
</evidence>
<evidence type="ECO:0000313" key="9">
    <source>
        <dbReference type="Proteomes" id="UP000268070"/>
    </source>
</evidence>
<dbReference type="EC" id="1.1.1.133" evidence="3 6"/>
<sequence length="322" mass="35296">MTRILVSGGGGQLGQAIGWLKSSRVEAHLQTRPASAQIRLMRRPVPQTESIHILPRSDLDITNPESIHQALKQHRPDVLINAAAYTAVDKAESEPEAAHLVNAVAPGLLAQACAQRGIGLIHVSTDYVFDGQAAQPYAEDAPTGPINIYGKSKLEGEHAVQAALPSAVIVRTSWIFSQFGNNFLKTMLRLGQERRELRIVADQVGGPSYAPHIAQVLLLLARRVGTRQAPCGIYHYAGRPDVSWYDFALEIFHQAVQLGLLAESPSLRPISTWQYPTPAHRPAQSSLGQLRLDELLGAQAIPRDWRDGVHTSLQSLRQNHMN</sequence>
<dbReference type="AlphaFoldDB" id="A0A3G2HZR8"/>
<keyword evidence="6" id="KW-0521">NADP</keyword>
<dbReference type="Gene3D" id="3.40.50.720">
    <property type="entry name" value="NAD(P)-binding Rossmann-like Domain"/>
    <property type="match status" value="1"/>
</dbReference>
<dbReference type="InterPro" id="IPR005913">
    <property type="entry name" value="dTDP_dehydrorham_reduct"/>
</dbReference>
<organism evidence="8 9">
    <name type="scientific">Alcaligenes aquatilis</name>
    <dbReference type="NCBI Taxonomy" id="323284"/>
    <lineage>
        <taxon>Bacteria</taxon>
        <taxon>Pseudomonadati</taxon>
        <taxon>Pseudomonadota</taxon>
        <taxon>Betaproteobacteria</taxon>
        <taxon>Burkholderiales</taxon>
        <taxon>Alcaligenaceae</taxon>
        <taxon>Alcaligenes</taxon>
    </lineage>
</organism>
<protein>
    <recommendedName>
        <fullName evidence="4 6">dTDP-4-dehydrorhamnose reductase</fullName>
        <ecNumber evidence="3 6">1.1.1.133</ecNumber>
    </recommendedName>
</protein>
<dbReference type="GO" id="GO:0005829">
    <property type="term" value="C:cytosol"/>
    <property type="evidence" value="ECO:0007669"/>
    <property type="project" value="TreeGrafter"/>
</dbReference>
<dbReference type="InterPro" id="IPR029903">
    <property type="entry name" value="RmlD-like-bd"/>
</dbReference>
<dbReference type="UniPathway" id="UPA00124"/>